<name>A0ACC2TGY2_9FUNG</name>
<dbReference type="Proteomes" id="UP001165960">
    <property type="component" value="Unassembled WGS sequence"/>
</dbReference>
<proteinExistence type="predicted"/>
<comment type="caution">
    <text evidence="1">The sequence shown here is derived from an EMBL/GenBank/DDBJ whole genome shotgun (WGS) entry which is preliminary data.</text>
</comment>
<keyword evidence="2" id="KW-1185">Reference proteome</keyword>
<sequence>MSLTLLFSLLVSYRKAHILMKKPPYDKYMDQTDIPEAQKDPDLKNLMTKDRINNPCGSVEKIVSSCNYTAGSNVDVKLDGIATHEGGQCQFGYTVTCISNGSTVFFKVKKDFTN</sequence>
<dbReference type="EMBL" id="QTSX02002886">
    <property type="protein sequence ID" value="KAJ9073782.1"/>
    <property type="molecule type" value="Genomic_DNA"/>
</dbReference>
<protein>
    <submittedName>
        <fullName evidence="1">Uncharacterized protein</fullName>
    </submittedName>
</protein>
<evidence type="ECO:0000313" key="1">
    <source>
        <dbReference type="EMBL" id="KAJ9073782.1"/>
    </source>
</evidence>
<accession>A0ACC2TGY2</accession>
<organism evidence="1 2">
    <name type="scientific">Entomophthora muscae</name>
    <dbReference type="NCBI Taxonomy" id="34485"/>
    <lineage>
        <taxon>Eukaryota</taxon>
        <taxon>Fungi</taxon>
        <taxon>Fungi incertae sedis</taxon>
        <taxon>Zoopagomycota</taxon>
        <taxon>Entomophthoromycotina</taxon>
        <taxon>Entomophthoromycetes</taxon>
        <taxon>Entomophthorales</taxon>
        <taxon>Entomophthoraceae</taxon>
        <taxon>Entomophthora</taxon>
    </lineage>
</organism>
<gene>
    <name evidence="1" type="ORF">DSO57_1012773</name>
</gene>
<reference evidence="1" key="1">
    <citation type="submission" date="2022-04" db="EMBL/GenBank/DDBJ databases">
        <title>Genome of the entomopathogenic fungus Entomophthora muscae.</title>
        <authorList>
            <person name="Elya C."/>
            <person name="Lovett B.R."/>
            <person name="Lee E."/>
            <person name="Macias A.M."/>
            <person name="Hajek A.E."/>
            <person name="De Bivort B.L."/>
            <person name="Kasson M.T."/>
            <person name="De Fine Licht H.H."/>
            <person name="Stajich J.E."/>
        </authorList>
    </citation>
    <scope>NUCLEOTIDE SEQUENCE</scope>
    <source>
        <strain evidence="1">Berkeley</strain>
    </source>
</reference>
<evidence type="ECO:0000313" key="2">
    <source>
        <dbReference type="Proteomes" id="UP001165960"/>
    </source>
</evidence>